<keyword evidence="1" id="KW-0812">Transmembrane</keyword>
<keyword evidence="3" id="KW-1185">Reference proteome</keyword>
<evidence type="ECO:0000313" key="2">
    <source>
        <dbReference type="EMBL" id="CAF9932447.1"/>
    </source>
</evidence>
<reference evidence="2" key="1">
    <citation type="submission" date="2021-03" db="EMBL/GenBank/DDBJ databases">
        <authorList>
            <person name="Tagirdzhanova G."/>
        </authorList>
    </citation>
    <scope>NUCLEOTIDE SEQUENCE</scope>
</reference>
<feature type="transmembrane region" description="Helical" evidence="1">
    <location>
        <begin position="218"/>
        <end position="238"/>
    </location>
</feature>
<name>A0A8H3G0P6_9LECA</name>
<keyword evidence="1" id="KW-0472">Membrane</keyword>
<sequence>MFSNLETLHNCALFPTISIHLANNSLSANARRLAEELNIEPSGNDSSLPSRISNAIQHCMLDSSTDNGAKNGRSPDDLTGILFTNPFFNPCASTSAYVIADVGGIGVFISYVMQMGLALLAFIVTIPWLSILRRVRTGFAYCLAALSPRRGSSETKQNTQLSSAQSYKKFPEALTAALVNFQKAQCFFMLATNIASLIIEKNGGSEPGSLQQLYNTYVFIKVIAIGGFLPITFTLLNLHMIKQLSWYLLTMSIVTVAVATTALTLKDSAFMPTPDDFAQITLAASQGGPASCASQNLVAWCYNPQRDNNYFGFNSSSSGDGANDILVVCLVTLAIIVVDHFCRSDDPDQRKINRRILAKLGIATSRPLFPHASTVLRFGTVAFHFIFFWLYIYCFYLFGGDLDWFSYYKIYDPSWGFGQIVAILVWAPTLSDYLWDQLRMS</sequence>
<comment type="caution">
    <text evidence="2">The sequence shown here is derived from an EMBL/GenBank/DDBJ whole genome shotgun (WGS) entry which is preliminary data.</text>
</comment>
<dbReference type="OrthoDB" id="4582561at2759"/>
<dbReference type="EMBL" id="CAJPDT010000065">
    <property type="protein sequence ID" value="CAF9932447.1"/>
    <property type="molecule type" value="Genomic_DNA"/>
</dbReference>
<gene>
    <name evidence="2" type="ORF">IMSHALPRED_008894</name>
</gene>
<dbReference type="AlphaFoldDB" id="A0A8H3G0P6"/>
<keyword evidence="1" id="KW-1133">Transmembrane helix</keyword>
<feature type="transmembrane region" description="Helical" evidence="1">
    <location>
        <begin position="173"/>
        <end position="198"/>
    </location>
</feature>
<proteinExistence type="predicted"/>
<feature type="transmembrane region" description="Helical" evidence="1">
    <location>
        <begin position="108"/>
        <end position="129"/>
    </location>
</feature>
<evidence type="ECO:0000256" key="1">
    <source>
        <dbReference type="SAM" id="Phobius"/>
    </source>
</evidence>
<feature type="transmembrane region" description="Helical" evidence="1">
    <location>
        <begin position="418"/>
        <end position="435"/>
    </location>
</feature>
<dbReference type="Proteomes" id="UP000664534">
    <property type="component" value="Unassembled WGS sequence"/>
</dbReference>
<organism evidence="2 3">
    <name type="scientific">Imshaugia aleurites</name>
    <dbReference type="NCBI Taxonomy" id="172621"/>
    <lineage>
        <taxon>Eukaryota</taxon>
        <taxon>Fungi</taxon>
        <taxon>Dikarya</taxon>
        <taxon>Ascomycota</taxon>
        <taxon>Pezizomycotina</taxon>
        <taxon>Lecanoromycetes</taxon>
        <taxon>OSLEUM clade</taxon>
        <taxon>Lecanoromycetidae</taxon>
        <taxon>Lecanorales</taxon>
        <taxon>Lecanorineae</taxon>
        <taxon>Parmeliaceae</taxon>
        <taxon>Imshaugia</taxon>
    </lineage>
</organism>
<feature type="transmembrane region" description="Helical" evidence="1">
    <location>
        <begin position="245"/>
        <end position="265"/>
    </location>
</feature>
<accession>A0A8H3G0P6</accession>
<evidence type="ECO:0000313" key="3">
    <source>
        <dbReference type="Proteomes" id="UP000664534"/>
    </source>
</evidence>
<feature type="transmembrane region" description="Helical" evidence="1">
    <location>
        <begin position="325"/>
        <end position="342"/>
    </location>
</feature>
<feature type="transmembrane region" description="Helical" evidence="1">
    <location>
        <begin position="375"/>
        <end position="398"/>
    </location>
</feature>
<protein>
    <submittedName>
        <fullName evidence="2">Uncharacterized protein</fullName>
    </submittedName>
</protein>